<organism evidence="2 3">
    <name type="scientific">Halosimplex litoreum</name>
    <dbReference type="NCBI Taxonomy" id="1198301"/>
    <lineage>
        <taxon>Archaea</taxon>
        <taxon>Methanobacteriati</taxon>
        <taxon>Methanobacteriota</taxon>
        <taxon>Stenosarchaea group</taxon>
        <taxon>Halobacteria</taxon>
        <taxon>Halobacteriales</taxon>
        <taxon>Haloarculaceae</taxon>
        <taxon>Halosimplex</taxon>
    </lineage>
</organism>
<evidence type="ECO:0000313" key="2">
    <source>
        <dbReference type="EMBL" id="QPV64190.1"/>
    </source>
</evidence>
<dbReference type="EMBL" id="CP065856">
    <property type="protein sequence ID" value="QPV64190.1"/>
    <property type="molecule type" value="Genomic_DNA"/>
</dbReference>
<feature type="region of interest" description="Disordered" evidence="1">
    <location>
        <begin position="1"/>
        <end position="24"/>
    </location>
</feature>
<gene>
    <name evidence="2" type="ORF">I7X12_06085</name>
</gene>
<proteinExistence type="predicted"/>
<dbReference type="KEGG" id="hlt:I7X12_06085"/>
<evidence type="ECO:0000256" key="1">
    <source>
        <dbReference type="SAM" id="MobiDB-lite"/>
    </source>
</evidence>
<name>A0A7T3G0M8_9EURY</name>
<feature type="compositionally biased region" description="Basic and acidic residues" evidence="1">
    <location>
        <begin position="1"/>
        <end position="10"/>
    </location>
</feature>
<protein>
    <submittedName>
        <fullName evidence="2">Uncharacterized protein</fullName>
    </submittedName>
</protein>
<evidence type="ECO:0000313" key="3">
    <source>
        <dbReference type="Proteomes" id="UP000595001"/>
    </source>
</evidence>
<keyword evidence="3" id="KW-1185">Reference proteome</keyword>
<sequence>MAERPHDRHLGAPLPRRTGTDLRRGRRECGLTDCTVPELETFRAYADGRGQTRELDGLDDPFVDAPVARN</sequence>
<dbReference type="Proteomes" id="UP000595001">
    <property type="component" value="Chromosome"/>
</dbReference>
<dbReference type="AlphaFoldDB" id="A0A7T3G0M8"/>
<dbReference type="GeneID" id="60588044"/>
<reference evidence="2 3" key="1">
    <citation type="submission" date="2020-12" db="EMBL/GenBank/DDBJ databases">
        <title>Halosimplex halophilum sp. nov. and Halosimplex salinum sp. nov., two new members of the genus Halosimplex.</title>
        <authorList>
            <person name="Cui H.L."/>
        </authorList>
    </citation>
    <scope>NUCLEOTIDE SEQUENCE [LARGE SCALE GENOMIC DNA]</scope>
    <source>
        <strain evidence="2 3">YGH94</strain>
    </source>
</reference>
<dbReference type="RefSeq" id="WP_198062964.1">
    <property type="nucleotide sequence ID" value="NZ_CP065856.1"/>
</dbReference>
<accession>A0A7T3G0M8</accession>